<comment type="caution">
    <text evidence="2">The sequence shown here is derived from an EMBL/GenBank/DDBJ whole genome shotgun (WGS) entry which is preliminary data.</text>
</comment>
<evidence type="ECO:0000313" key="2">
    <source>
        <dbReference type="EMBL" id="MDR6207975.1"/>
    </source>
</evidence>
<organism evidence="2 3">
    <name type="scientific">Paraburkholderia graminis</name>
    <dbReference type="NCBI Taxonomy" id="60548"/>
    <lineage>
        <taxon>Bacteria</taxon>
        <taxon>Pseudomonadati</taxon>
        <taxon>Pseudomonadota</taxon>
        <taxon>Betaproteobacteria</taxon>
        <taxon>Burkholderiales</taxon>
        <taxon>Burkholderiaceae</taxon>
        <taxon>Paraburkholderia</taxon>
    </lineage>
</organism>
<dbReference type="InterPro" id="IPR029479">
    <property type="entry name" value="Nitroreductase"/>
</dbReference>
<dbReference type="Gene3D" id="3.40.109.10">
    <property type="entry name" value="NADH Oxidase"/>
    <property type="match status" value="2"/>
</dbReference>
<dbReference type="GO" id="GO:0016491">
    <property type="term" value="F:oxidoreductase activity"/>
    <property type="evidence" value="ECO:0007669"/>
    <property type="project" value="UniProtKB-ARBA"/>
</dbReference>
<dbReference type="InterPro" id="IPR050627">
    <property type="entry name" value="Nitroreductase/BluB"/>
</dbReference>
<gene>
    <name evidence="2" type="ORF">QF025_006695</name>
</gene>
<dbReference type="PANTHER" id="PTHR23026:SF123">
    <property type="entry name" value="NAD(P)H NITROREDUCTASE RV3131-RELATED"/>
    <property type="match status" value="1"/>
</dbReference>
<dbReference type="Proteomes" id="UP001245184">
    <property type="component" value="Unassembled WGS sequence"/>
</dbReference>
<dbReference type="NCBIfam" id="NF047509">
    <property type="entry name" value="Rv3131_FMN_oxido"/>
    <property type="match status" value="1"/>
</dbReference>
<dbReference type="InterPro" id="IPR000415">
    <property type="entry name" value="Nitroreductase-like"/>
</dbReference>
<proteinExistence type="predicted"/>
<dbReference type="RefSeq" id="WP_310035082.1">
    <property type="nucleotide sequence ID" value="NZ_JAVIZN010000002.1"/>
</dbReference>
<evidence type="ECO:0000259" key="1">
    <source>
        <dbReference type="Pfam" id="PF00881"/>
    </source>
</evidence>
<accession>A0ABD5CTH9</accession>
<dbReference type="PANTHER" id="PTHR23026">
    <property type="entry name" value="NADPH NITROREDUCTASE"/>
    <property type="match status" value="1"/>
</dbReference>
<sequence length="344" mass="37081">MSPLPQTAAWSVDEHDLESSASTKEKLRFALRCAVLAPSNHNTQPWHFIVDGDSVTVCADRLRALPVVDPFDRELTISCGAALFNLRVALSYLGLAYVITLRPSRLDPDVLAHVRVVREGYCDAALASLLPAIRHRVTTRELFADEPLPSGLLQQLVDAADAEGADAVCISSARVRDKVAELVAQADRIQFDDPRFRRELASWIHPRRREDGMPALSAGTAALLDLAAPLLASIVRTFDLGGGLAAAHHALAEGSPLLICLATSTDDASAWLAAGQALERLLLVAANAGVTASYLNQPIEVSALRSQLRTLLAMDEVPQLVLRVGRAKRPAVHSPRRLLSEVVS</sequence>
<reference evidence="2 3" key="1">
    <citation type="submission" date="2023-08" db="EMBL/GenBank/DDBJ databases">
        <title>Genome sequencing of plant associated microbes to promote plant fitness in Sorghum bicolor and Oryza sativa.</title>
        <authorList>
            <person name="Coleman-Derr D."/>
        </authorList>
    </citation>
    <scope>NUCLEOTIDE SEQUENCE [LARGE SCALE GENOMIC DNA]</scope>
    <source>
        <strain evidence="2 3">SLBN-33</strain>
    </source>
</reference>
<dbReference type="AlphaFoldDB" id="A0ABD5CTH9"/>
<name>A0ABD5CTH9_9BURK</name>
<feature type="domain" description="Nitroreductase" evidence="1">
    <location>
        <begin position="133"/>
        <end position="326"/>
    </location>
</feature>
<dbReference type="SUPFAM" id="SSF55469">
    <property type="entry name" value="FMN-dependent nitroreductase-like"/>
    <property type="match status" value="2"/>
</dbReference>
<dbReference type="EMBL" id="JAVIZN010000002">
    <property type="protein sequence ID" value="MDR6207975.1"/>
    <property type="molecule type" value="Genomic_DNA"/>
</dbReference>
<dbReference type="Pfam" id="PF00881">
    <property type="entry name" value="Nitroreductase"/>
    <property type="match status" value="1"/>
</dbReference>
<protein>
    <recommendedName>
        <fullName evidence="1">Nitroreductase domain-containing protein</fullName>
    </recommendedName>
</protein>
<evidence type="ECO:0000313" key="3">
    <source>
        <dbReference type="Proteomes" id="UP001245184"/>
    </source>
</evidence>